<evidence type="ECO:0000313" key="1">
    <source>
        <dbReference type="EMBL" id="MFB9443069.1"/>
    </source>
</evidence>
<comment type="caution">
    <text evidence="1">The sequence shown here is derived from an EMBL/GenBank/DDBJ whole genome shotgun (WGS) entry which is preliminary data.</text>
</comment>
<dbReference type="RefSeq" id="WP_223099548.1">
    <property type="nucleotide sequence ID" value="NZ_CP061913.1"/>
</dbReference>
<dbReference type="EMBL" id="JBHMCA010000019">
    <property type="protein sequence ID" value="MFB9443069.1"/>
    <property type="molecule type" value="Genomic_DNA"/>
</dbReference>
<dbReference type="Proteomes" id="UP001589608">
    <property type="component" value="Unassembled WGS sequence"/>
</dbReference>
<keyword evidence="2" id="KW-1185">Reference proteome</keyword>
<gene>
    <name evidence="1" type="ORF">ACFFTR_08235</name>
</gene>
<name>A0ABV5M2L1_9ACTN</name>
<evidence type="ECO:0000313" key="2">
    <source>
        <dbReference type="Proteomes" id="UP001589608"/>
    </source>
</evidence>
<reference evidence="1 2" key="1">
    <citation type="submission" date="2024-09" db="EMBL/GenBank/DDBJ databases">
        <authorList>
            <person name="Sun Q."/>
            <person name="Mori K."/>
        </authorList>
    </citation>
    <scope>NUCLEOTIDE SEQUENCE [LARGE SCALE GENOMIC DNA]</scope>
    <source>
        <strain evidence="1 2">JCM 3307</strain>
    </source>
</reference>
<proteinExistence type="predicted"/>
<protein>
    <submittedName>
        <fullName evidence="1">DUF3085 domain-containing protein</fullName>
    </submittedName>
</protein>
<sequence>MPRPPLTRELIHATFPDLTFRTNVWIRAAAEASTVVEPGGGPRVRRSPSDMTTLYFDLPAALRLAEHAAAAAEHSLSFTESEDGAACPGALLWVADLGVYLMSGGIPGLRVDPADDTSRHEVVYADGWGEDDLNSDDRHHSDLGGDDFVEHLHLHEHYGARAAGTGSTLLQAMRAAATSGYRYLVIDVPNEDTFTLRLSRTGPQ</sequence>
<organism evidence="1 2">
    <name type="scientific">Dactylosporangium vinaceum</name>
    <dbReference type="NCBI Taxonomy" id="53362"/>
    <lineage>
        <taxon>Bacteria</taxon>
        <taxon>Bacillati</taxon>
        <taxon>Actinomycetota</taxon>
        <taxon>Actinomycetes</taxon>
        <taxon>Micromonosporales</taxon>
        <taxon>Micromonosporaceae</taxon>
        <taxon>Dactylosporangium</taxon>
    </lineage>
</organism>
<accession>A0ABV5M2L1</accession>